<accession>A0A4Z0QAR1</accession>
<dbReference type="RefSeq" id="WP_135463369.1">
    <property type="nucleotide sequence ID" value="NZ_SRLC01000001.1"/>
</dbReference>
<protein>
    <submittedName>
        <fullName evidence="1">Uncharacterized protein</fullName>
    </submittedName>
</protein>
<dbReference type="EMBL" id="SRLC01000001">
    <property type="protein sequence ID" value="TGE25792.1"/>
    <property type="molecule type" value="Genomic_DNA"/>
</dbReference>
<evidence type="ECO:0000313" key="1">
    <source>
        <dbReference type="EMBL" id="TGE25792.1"/>
    </source>
</evidence>
<reference evidence="1 2" key="1">
    <citation type="submission" date="2019-04" db="EMBL/GenBank/DDBJ databases">
        <authorList>
            <person name="Feng G."/>
            <person name="Zhang J."/>
            <person name="Zhu H."/>
        </authorList>
    </citation>
    <scope>NUCLEOTIDE SEQUENCE [LARGE SCALE GENOMIC DNA]</scope>
    <source>
        <strain evidence="1 2">JCM 31653</strain>
    </source>
</reference>
<proteinExistence type="predicted"/>
<gene>
    <name evidence="1" type="ORF">E5K00_11555</name>
</gene>
<organism evidence="1 2">
    <name type="scientific">Hymenobacter aquaticus</name>
    <dbReference type="NCBI Taxonomy" id="1867101"/>
    <lineage>
        <taxon>Bacteria</taxon>
        <taxon>Pseudomonadati</taxon>
        <taxon>Bacteroidota</taxon>
        <taxon>Cytophagia</taxon>
        <taxon>Cytophagales</taxon>
        <taxon>Hymenobacteraceae</taxon>
        <taxon>Hymenobacter</taxon>
    </lineage>
</organism>
<name>A0A4Z0QAR1_9BACT</name>
<dbReference type="OrthoDB" id="676831at2"/>
<comment type="caution">
    <text evidence="1">The sequence shown here is derived from an EMBL/GenBank/DDBJ whole genome shotgun (WGS) entry which is preliminary data.</text>
</comment>
<evidence type="ECO:0000313" key="2">
    <source>
        <dbReference type="Proteomes" id="UP000297549"/>
    </source>
</evidence>
<dbReference type="Proteomes" id="UP000297549">
    <property type="component" value="Unassembled WGS sequence"/>
</dbReference>
<keyword evidence="2" id="KW-1185">Reference proteome</keyword>
<sequence>MSQKEFTDYVTACLFSHFPQFVQGYAKKHDDIMVIDYPSSQGKLLLRITTRGRELAVGFAANAERFAWHLHMRQLGAITPEEEIQAATQLLRRIFTDSELIVHSSALGYFLTEDPAGIYQYQQPEEIISVFHWSEL</sequence>
<dbReference type="AlphaFoldDB" id="A0A4Z0QAR1"/>